<organism evidence="2 3">
    <name type="scientific">Actinidia rufa</name>
    <dbReference type="NCBI Taxonomy" id="165716"/>
    <lineage>
        <taxon>Eukaryota</taxon>
        <taxon>Viridiplantae</taxon>
        <taxon>Streptophyta</taxon>
        <taxon>Embryophyta</taxon>
        <taxon>Tracheophyta</taxon>
        <taxon>Spermatophyta</taxon>
        <taxon>Magnoliopsida</taxon>
        <taxon>eudicotyledons</taxon>
        <taxon>Gunneridae</taxon>
        <taxon>Pentapetalae</taxon>
        <taxon>asterids</taxon>
        <taxon>Ericales</taxon>
        <taxon>Actinidiaceae</taxon>
        <taxon>Actinidia</taxon>
    </lineage>
</organism>
<dbReference type="PANTHER" id="PTHR33223">
    <property type="entry name" value="CCHC-TYPE DOMAIN-CONTAINING PROTEIN"/>
    <property type="match status" value="1"/>
</dbReference>
<keyword evidence="3" id="KW-1185">Reference proteome</keyword>
<evidence type="ECO:0008006" key="4">
    <source>
        <dbReference type="Google" id="ProtNLM"/>
    </source>
</evidence>
<evidence type="ECO:0000313" key="3">
    <source>
        <dbReference type="Proteomes" id="UP000585474"/>
    </source>
</evidence>
<dbReference type="PANTHER" id="PTHR33223:SF10">
    <property type="entry name" value="AMINOTRANSFERASE-LIKE PLANT MOBILE DOMAIN-CONTAINING PROTEIN"/>
    <property type="match status" value="1"/>
</dbReference>
<dbReference type="Proteomes" id="UP000585474">
    <property type="component" value="Unassembled WGS sequence"/>
</dbReference>
<comment type="caution">
    <text evidence="2">The sequence shown here is derived from an EMBL/GenBank/DDBJ whole genome shotgun (WGS) entry which is preliminary data.</text>
</comment>
<feature type="compositionally biased region" description="Basic and acidic residues" evidence="1">
    <location>
        <begin position="62"/>
        <end position="86"/>
    </location>
</feature>
<accession>A0A7J0H6C8</accession>
<evidence type="ECO:0000256" key="1">
    <source>
        <dbReference type="SAM" id="MobiDB-lite"/>
    </source>
</evidence>
<gene>
    <name evidence="2" type="ORF">Acr_27g0002440</name>
</gene>
<proteinExistence type="predicted"/>
<feature type="region of interest" description="Disordered" evidence="1">
    <location>
        <begin position="22"/>
        <end position="86"/>
    </location>
</feature>
<name>A0A7J0H6C8_9ERIC</name>
<reference evidence="2 3" key="1">
    <citation type="submission" date="2019-07" db="EMBL/GenBank/DDBJ databases">
        <title>De Novo Assembly of kiwifruit Actinidia rufa.</title>
        <authorList>
            <person name="Sugita-Konishi S."/>
            <person name="Sato K."/>
            <person name="Mori E."/>
            <person name="Abe Y."/>
            <person name="Kisaki G."/>
            <person name="Hamano K."/>
            <person name="Suezawa K."/>
            <person name="Otani M."/>
            <person name="Fukuda T."/>
            <person name="Manabe T."/>
            <person name="Gomi K."/>
            <person name="Tabuchi M."/>
            <person name="Akimitsu K."/>
            <person name="Kataoka I."/>
        </authorList>
    </citation>
    <scope>NUCLEOTIDE SEQUENCE [LARGE SCALE GENOMIC DNA]</scope>
    <source>
        <strain evidence="3">cv. Fuchu</strain>
    </source>
</reference>
<dbReference type="AlphaFoldDB" id="A0A7J0H6C8"/>
<dbReference type="EMBL" id="BJWL01000027">
    <property type="protein sequence ID" value="GFZ18505.1"/>
    <property type="molecule type" value="Genomic_DNA"/>
</dbReference>
<protein>
    <recommendedName>
        <fullName evidence="4">Reverse transcriptase domain-containing protein</fullName>
    </recommendedName>
</protein>
<evidence type="ECO:0000313" key="2">
    <source>
        <dbReference type="EMBL" id="GFZ18505.1"/>
    </source>
</evidence>
<sequence length="437" mass="50876">MHGIAEQIRIMNEINACLVQHLATNNPPPPTAPIPKDANRFHRSRRSSDQDFPNQTQDTEGEETRRNGRSPLRDDRDHKHRDKSTTQKIKDLDVRIDAINMGVNTPVTIDFLIRYSNEVMCKTFSTNLKGPARSWFKKLSLRTINSFGYLIRLFITNFMSCKVVLVVEDPNDKVVIMTMIEGLHPDPLFDSLSKNVHKTLSELQSKADKYVAAKELIEAKSRKRGRDDHKRKEFDTQRTDYRGEMKTYVLMEIKNEDLVKWLEKIKTNPIKKNKNKYCELHKNHCHNTEDCFQLQEYIANLIKRGYLRKFVDDRLRPDSPDKGYADNKPTVGDIQTIHGGFGLGGCSSSSQKRHAREASGRAEEVVYKRKIHEGICENYSKARSLVRKVVHQGYFWPQIERDAMMFTRKCDKFQRFTPVNHLPHIEMMPMTNPWPFV</sequence>